<dbReference type="KEGG" id="pca:Pcar_1032"/>
<evidence type="ECO:0000256" key="2">
    <source>
        <dbReference type="ARBA" id="ARBA00022989"/>
    </source>
</evidence>
<keyword evidence="2 4" id="KW-1133">Transmembrane helix</keyword>
<feature type="transmembrane region" description="Helical" evidence="4">
    <location>
        <begin position="7"/>
        <end position="29"/>
    </location>
</feature>
<feature type="transmembrane region" description="Helical" evidence="4">
    <location>
        <begin position="135"/>
        <end position="155"/>
    </location>
</feature>
<sequence length="404" mass="42870">MPISKKYAPYVYIIAGMAIFVCMGTIYSWSVFRKPLEDLFGIGATQSGWPYMLFLCFYALAMPFAGGLIERLGPGRTTLIGGAILSAAWFVSGSATGITTLSLTYGVFGGIGVGLIYGAPLAVAARWFPRKKGLAVGLTLAGFGLSPFLTAPVAVRLIESYGVLPTFRIFGVVFFLCITVLAFFLRFPDKPPVGQSAESQAAAMADTDTMDMLKTRSFYGLWICYAIGTFAGLMAISVTSPVAQEIIRLKPETAAFAVSAFAVFNALGRPLFGSLTDRFGTRAAIGMSYILITAASICLLVAGSGDAGIYFVAFSLLWLALGGWLAIAPVSTVNLFGALHYCKNYGFVFTAYGAGALAGGLTSGLIKDHFGSYQYAFYVTAAMALAGIAINLIAIPRNIRRTEP</sequence>
<evidence type="ECO:0000313" key="7">
    <source>
        <dbReference type="Proteomes" id="UP000002534"/>
    </source>
</evidence>
<accession>Q3A5S5</accession>
<dbReference type="AlphaFoldDB" id="Q3A5S5"/>
<feature type="transmembrane region" description="Helical" evidence="4">
    <location>
        <begin position="254"/>
        <end position="272"/>
    </location>
</feature>
<feature type="transmembrane region" description="Helical" evidence="4">
    <location>
        <begin position="49"/>
        <end position="69"/>
    </location>
</feature>
<keyword evidence="7" id="KW-1185">Reference proteome</keyword>
<dbReference type="InterPro" id="IPR036259">
    <property type="entry name" value="MFS_trans_sf"/>
</dbReference>
<feature type="transmembrane region" description="Helical" evidence="4">
    <location>
        <begin position="345"/>
        <end position="366"/>
    </location>
</feature>
<proteinExistence type="predicted"/>
<dbReference type="EMBL" id="CP000142">
    <property type="protein sequence ID" value="ABA88282.1"/>
    <property type="molecule type" value="Genomic_DNA"/>
</dbReference>
<evidence type="ECO:0000259" key="5">
    <source>
        <dbReference type="PROSITE" id="PS50850"/>
    </source>
</evidence>
<feature type="transmembrane region" description="Helical" evidence="4">
    <location>
        <begin position="78"/>
        <end position="99"/>
    </location>
</feature>
<evidence type="ECO:0000256" key="1">
    <source>
        <dbReference type="ARBA" id="ARBA00022692"/>
    </source>
</evidence>
<protein>
    <submittedName>
        <fullName evidence="6">Membrane protein, major facilitator superfamily</fullName>
    </submittedName>
</protein>
<dbReference type="Proteomes" id="UP000002534">
    <property type="component" value="Chromosome"/>
</dbReference>
<evidence type="ECO:0000256" key="4">
    <source>
        <dbReference type="SAM" id="Phobius"/>
    </source>
</evidence>
<dbReference type="GO" id="GO:0022857">
    <property type="term" value="F:transmembrane transporter activity"/>
    <property type="evidence" value="ECO:0007669"/>
    <property type="project" value="InterPro"/>
</dbReference>
<feature type="transmembrane region" description="Helical" evidence="4">
    <location>
        <begin position="219"/>
        <end position="242"/>
    </location>
</feature>
<dbReference type="PANTHER" id="PTHR11360:SF304">
    <property type="entry name" value="MFS DOMAIN-CONTAINING PROTEIN"/>
    <property type="match status" value="1"/>
</dbReference>
<dbReference type="HOGENOM" id="CLU_001265_59_7_7"/>
<feature type="transmembrane region" description="Helical" evidence="4">
    <location>
        <begin position="167"/>
        <end position="185"/>
    </location>
</feature>
<name>Q3A5S5_SYNC1</name>
<organism evidence="6 7">
    <name type="scientific">Syntrophotalea carbinolica (strain DSM 2380 / NBRC 103641 / GraBd1)</name>
    <name type="common">Pelobacter carbinolicus</name>
    <dbReference type="NCBI Taxonomy" id="338963"/>
    <lineage>
        <taxon>Bacteria</taxon>
        <taxon>Pseudomonadati</taxon>
        <taxon>Thermodesulfobacteriota</taxon>
        <taxon>Desulfuromonadia</taxon>
        <taxon>Desulfuromonadales</taxon>
        <taxon>Syntrophotaleaceae</taxon>
        <taxon>Syntrophotalea</taxon>
    </lineage>
</organism>
<dbReference type="OrthoDB" id="9793415at2"/>
<dbReference type="eggNOG" id="COG2271">
    <property type="taxonomic scope" value="Bacteria"/>
</dbReference>
<dbReference type="Gene3D" id="1.20.1250.20">
    <property type="entry name" value="MFS general substrate transporter like domains"/>
    <property type="match status" value="2"/>
</dbReference>
<dbReference type="InterPro" id="IPR020846">
    <property type="entry name" value="MFS_dom"/>
</dbReference>
<feature type="transmembrane region" description="Helical" evidence="4">
    <location>
        <begin position="309"/>
        <end position="333"/>
    </location>
</feature>
<dbReference type="STRING" id="338963.Pcar_1032"/>
<feature type="transmembrane region" description="Helical" evidence="4">
    <location>
        <begin position="105"/>
        <end position="128"/>
    </location>
</feature>
<reference evidence="6 7" key="2">
    <citation type="journal article" date="2012" name="BMC Genomics">
        <title>The genome of Pelobacter carbinolicus reveals surprising metabolic capabilities and physiological features.</title>
        <authorList>
            <person name="Aklujkar M."/>
            <person name="Haveman S.A."/>
            <person name="Didonato R.Jr."/>
            <person name="Chertkov O."/>
            <person name="Han C.S."/>
            <person name="Land M.L."/>
            <person name="Brown P."/>
            <person name="Lovley D.R."/>
        </authorList>
    </citation>
    <scope>NUCLEOTIDE SEQUENCE [LARGE SCALE GENOMIC DNA]</scope>
    <source>
        <strain evidence="7">DSM 2380 / NBRC 103641 / GraBd1</strain>
    </source>
</reference>
<evidence type="ECO:0000313" key="6">
    <source>
        <dbReference type="EMBL" id="ABA88282.1"/>
    </source>
</evidence>
<evidence type="ECO:0000256" key="3">
    <source>
        <dbReference type="ARBA" id="ARBA00023136"/>
    </source>
</evidence>
<feature type="domain" description="Major facilitator superfamily (MFS) profile" evidence="5">
    <location>
        <begin position="11"/>
        <end position="399"/>
    </location>
</feature>
<dbReference type="PROSITE" id="PS50850">
    <property type="entry name" value="MFS"/>
    <property type="match status" value="1"/>
</dbReference>
<feature type="transmembrane region" description="Helical" evidence="4">
    <location>
        <begin position="284"/>
        <end position="303"/>
    </location>
</feature>
<dbReference type="PANTHER" id="PTHR11360">
    <property type="entry name" value="MONOCARBOXYLATE TRANSPORTER"/>
    <property type="match status" value="1"/>
</dbReference>
<dbReference type="SUPFAM" id="SSF103473">
    <property type="entry name" value="MFS general substrate transporter"/>
    <property type="match status" value="1"/>
</dbReference>
<keyword evidence="3 4" id="KW-0472">Membrane</keyword>
<reference evidence="7" key="1">
    <citation type="submission" date="2005-10" db="EMBL/GenBank/DDBJ databases">
        <title>Complete sequence of Pelobacter carbinolicus DSM 2380.</title>
        <authorList>
            <person name="Copeland A."/>
            <person name="Lucas S."/>
            <person name="Lapidus A."/>
            <person name="Barry K."/>
            <person name="Detter J.C."/>
            <person name="Glavina T."/>
            <person name="Hammon N."/>
            <person name="Israni S."/>
            <person name="Pitluck S."/>
            <person name="Chertkov O."/>
            <person name="Schmutz J."/>
            <person name="Larimer F."/>
            <person name="Land M."/>
            <person name="Kyrpides N."/>
            <person name="Ivanova N."/>
            <person name="Richardson P."/>
        </authorList>
    </citation>
    <scope>NUCLEOTIDE SEQUENCE [LARGE SCALE GENOMIC DNA]</scope>
    <source>
        <strain evidence="7">DSM 2380 / NBRC 103641 / GraBd1</strain>
    </source>
</reference>
<gene>
    <name evidence="6" type="ordered locus">Pcar_1032</name>
</gene>
<dbReference type="CDD" id="cd17353">
    <property type="entry name" value="MFS_OFA_like"/>
    <property type="match status" value="1"/>
</dbReference>
<dbReference type="InterPro" id="IPR050327">
    <property type="entry name" value="Proton-linked_MCT"/>
</dbReference>
<dbReference type="Pfam" id="PF07690">
    <property type="entry name" value="MFS_1"/>
    <property type="match status" value="1"/>
</dbReference>
<dbReference type="RefSeq" id="WP_011340751.1">
    <property type="nucleotide sequence ID" value="NC_007498.2"/>
</dbReference>
<feature type="transmembrane region" description="Helical" evidence="4">
    <location>
        <begin position="372"/>
        <end position="395"/>
    </location>
</feature>
<dbReference type="InterPro" id="IPR011701">
    <property type="entry name" value="MFS"/>
</dbReference>
<keyword evidence="1 4" id="KW-0812">Transmembrane</keyword>